<feature type="transmembrane region" description="Helical" evidence="7">
    <location>
        <begin position="158"/>
        <end position="180"/>
    </location>
</feature>
<gene>
    <name evidence="8" type="ORF">B7463_g11758</name>
</gene>
<dbReference type="EMBL" id="NCSJ02000429">
    <property type="protein sequence ID" value="RFU24584.1"/>
    <property type="molecule type" value="Genomic_DNA"/>
</dbReference>
<name>A0A3E2GTT6_SCYLI</name>
<dbReference type="Pfam" id="PF11807">
    <property type="entry name" value="UstYa"/>
    <property type="match status" value="1"/>
</dbReference>
<dbReference type="PANTHER" id="PTHR19432">
    <property type="entry name" value="SUGAR TRANSPORTER"/>
    <property type="match status" value="1"/>
</dbReference>
<feature type="transmembrane region" description="Helical" evidence="7">
    <location>
        <begin position="346"/>
        <end position="369"/>
    </location>
</feature>
<dbReference type="GO" id="GO:0005886">
    <property type="term" value="C:plasma membrane"/>
    <property type="evidence" value="ECO:0007669"/>
    <property type="project" value="TreeGrafter"/>
</dbReference>
<comment type="caution">
    <text evidence="8">The sequence shown here is derived from an EMBL/GenBank/DDBJ whole genome shotgun (WGS) entry which is preliminary data.</text>
</comment>
<keyword evidence="9" id="KW-1185">Reference proteome</keyword>
<keyword evidence="3 7" id="KW-0812">Transmembrane</keyword>
<evidence type="ECO:0000256" key="5">
    <source>
        <dbReference type="ARBA" id="ARBA00023136"/>
    </source>
</evidence>
<feature type="non-terminal residue" evidence="8">
    <location>
        <position position="1"/>
    </location>
</feature>
<evidence type="ECO:0000256" key="6">
    <source>
        <dbReference type="ARBA" id="ARBA00035112"/>
    </source>
</evidence>
<keyword evidence="5 7" id="KW-0472">Membrane</keyword>
<feature type="transmembrane region" description="Helical" evidence="7">
    <location>
        <begin position="43"/>
        <end position="61"/>
    </location>
</feature>
<comment type="similarity">
    <text evidence="6">Belongs to the ustYa family.</text>
</comment>
<evidence type="ECO:0000256" key="7">
    <source>
        <dbReference type="SAM" id="Phobius"/>
    </source>
</evidence>
<keyword evidence="4 7" id="KW-1133">Transmembrane helix</keyword>
<dbReference type="OrthoDB" id="3687641at2759"/>
<evidence type="ECO:0000313" key="8">
    <source>
        <dbReference type="EMBL" id="RFU24584.1"/>
    </source>
</evidence>
<keyword evidence="2" id="KW-0813">Transport</keyword>
<dbReference type="Pfam" id="PF13347">
    <property type="entry name" value="MFS_2"/>
    <property type="match status" value="1"/>
</dbReference>
<organism evidence="8 9">
    <name type="scientific">Scytalidium lignicola</name>
    <name type="common">Hyphomycete</name>
    <dbReference type="NCBI Taxonomy" id="5539"/>
    <lineage>
        <taxon>Eukaryota</taxon>
        <taxon>Fungi</taxon>
        <taxon>Dikarya</taxon>
        <taxon>Ascomycota</taxon>
        <taxon>Pezizomycotina</taxon>
        <taxon>Leotiomycetes</taxon>
        <taxon>Leotiomycetes incertae sedis</taxon>
        <taxon>Scytalidium</taxon>
    </lineage>
</organism>
<evidence type="ECO:0000256" key="1">
    <source>
        <dbReference type="ARBA" id="ARBA00004141"/>
    </source>
</evidence>
<dbReference type="SUPFAM" id="SSF103473">
    <property type="entry name" value="MFS general substrate transporter"/>
    <property type="match status" value="1"/>
</dbReference>
<feature type="transmembrane region" description="Helical" evidence="7">
    <location>
        <begin position="81"/>
        <end position="100"/>
    </location>
</feature>
<dbReference type="AlphaFoldDB" id="A0A3E2GTT6"/>
<reference evidence="8 9" key="1">
    <citation type="submission" date="2018-05" db="EMBL/GenBank/DDBJ databases">
        <title>Draft genome sequence of Scytalidium lignicola DSM 105466, a ubiquitous saprotrophic fungus.</title>
        <authorList>
            <person name="Buettner E."/>
            <person name="Gebauer A.M."/>
            <person name="Hofrichter M."/>
            <person name="Liers C."/>
            <person name="Kellner H."/>
        </authorList>
    </citation>
    <scope>NUCLEOTIDE SEQUENCE [LARGE SCALE GENOMIC DNA]</scope>
    <source>
        <strain evidence="8 9">DSM 105466</strain>
    </source>
</reference>
<proteinExistence type="inferred from homology"/>
<evidence type="ECO:0008006" key="10">
    <source>
        <dbReference type="Google" id="ProtNLM"/>
    </source>
</evidence>
<dbReference type="GO" id="GO:0008506">
    <property type="term" value="F:sucrose:proton symporter activity"/>
    <property type="evidence" value="ECO:0007669"/>
    <property type="project" value="TreeGrafter"/>
</dbReference>
<dbReference type="PANTHER" id="PTHR19432:SF35">
    <property type="entry name" value="SOLUTE CARRIER FAMILY 45 MEMBER 3 ISOFORM X1"/>
    <property type="match status" value="1"/>
</dbReference>
<evidence type="ECO:0000313" key="9">
    <source>
        <dbReference type="Proteomes" id="UP000258309"/>
    </source>
</evidence>
<dbReference type="GO" id="GO:0043386">
    <property type="term" value="P:mycotoxin biosynthetic process"/>
    <property type="evidence" value="ECO:0007669"/>
    <property type="project" value="InterPro"/>
</dbReference>
<feature type="transmembrane region" description="Helical" evidence="7">
    <location>
        <begin position="487"/>
        <end position="507"/>
    </location>
</feature>
<accession>A0A3E2GTT6</accession>
<sequence length="738" mass="83328">MGLSKSLTSLVWIAGPLSGVVIQPLMGALSDRSRNSWGRRRPYILGGAVGTILSMIFLAWLEELVKTLTRLSYGDVDDKRFKTVVIIFAVFGVYILNIFIQPLQMGLRTIVIENCPKSQQEQASAWSSRLTGVGNIVGYLAGIIDLSRFAPSLFVTQFQSLCLVASISLVIGVSMSCIAVTEKNPQNALLPTGENSSFSSYFRQLLRTYRTMSWRIRRVCHIQFCAWMAWFPLLFYSTTYISDLYSKSILLRFDAAAFHMRGIIHERGIRIGAFASLIFAIVALFVNMVLPFIVSGTPHNGKPNRTESVHFRLWEPTVIQVWTASHILFAMATFSTIFITSKTGGIIVIGCLGLSWALTLWAPFAIIGVEIATLQELLNADSESRFGAVTNCDTGVILSLHNIAISAPQIFSALICSGIFWAAHLLESSDATGWTLRIGGLAALGAAWLSKVLGPKHTYRSLLSNEDLDSEAKDLCRSELKTRRTRAFCSLLPWVLCVILGIVLIIVSTVHHTSHRHGTYETGFDTELAAANSVLGLTKVKFYGGIRIDPNGTYYLSHNPAEPNYVGPSSPEIDEAWDRMLLHQRYFGLTPEEVAQTDFKVDEKDWIFDLYWVSPNTFHSLHCLDYMRRSLDRDYYKDIQDLPSRPFRMSHRMHLDHCIEALRQTLTCSLDMTPVPRPWIPQAGIYHADIDQWHTCRDYSSVRSWMDWRNRDERDSDFINVTHRYKDPDALYAKYNPW</sequence>
<dbReference type="Gene3D" id="1.20.1250.20">
    <property type="entry name" value="MFS general substrate transporter like domains"/>
    <property type="match status" value="1"/>
</dbReference>
<evidence type="ECO:0000256" key="2">
    <source>
        <dbReference type="ARBA" id="ARBA00022448"/>
    </source>
</evidence>
<feature type="transmembrane region" description="Helical" evidence="7">
    <location>
        <begin position="271"/>
        <end position="294"/>
    </location>
</feature>
<dbReference type="Proteomes" id="UP000258309">
    <property type="component" value="Unassembled WGS sequence"/>
</dbReference>
<dbReference type="InterPro" id="IPR036259">
    <property type="entry name" value="MFS_trans_sf"/>
</dbReference>
<feature type="transmembrane region" description="Helical" evidence="7">
    <location>
        <begin position="319"/>
        <end position="339"/>
    </location>
</feature>
<protein>
    <recommendedName>
        <fullName evidence="10">Major facilitator superfamily (MFS) profile domain-containing protein</fullName>
    </recommendedName>
</protein>
<feature type="non-terminal residue" evidence="8">
    <location>
        <position position="738"/>
    </location>
</feature>
<dbReference type="InterPro" id="IPR021765">
    <property type="entry name" value="UstYa-like"/>
</dbReference>
<evidence type="ECO:0000256" key="4">
    <source>
        <dbReference type="ARBA" id="ARBA00022989"/>
    </source>
</evidence>
<comment type="subcellular location">
    <subcellularLocation>
        <location evidence="1">Membrane</location>
        <topology evidence="1">Multi-pass membrane protein</topology>
    </subcellularLocation>
</comment>
<evidence type="ECO:0000256" key="3">
    <source>
        <dbReference type="ARBA" id="ARBA00022692"/>
    </source>
</evidence>